<dbReference type="AlphaFoldDB" id="A0A6J4JTV3"/>
<proteinExistence type="predicted"/>
<dbReference type="NCBIfam" id="TIGR01764">
    <property type="entry name" value="excise"/>
    <property type="match status" value="1"/>
</dbReference>
<organism evidence="2">
    <name type="scientific">uncultured Chloroflexia bacterium</name>
    <dbReference type="NCBI Taxonomy" id="1672391"/>
    <lineage>
        <taxon>Bacteria</taxon>
        <taxon>Bacillati</taxon>
        <taxon>Chloroflexota</taxon>
        <taxon>Chloroflexia</taxon>
        <taxon>environmental samples</taxon>
    </lineage>
</organism>
<protein>
    <recommendedName>
        <fullName evidence="1">Helix-turn-helix domain-containing protein</fullName>
    </recommendedName>
</protein>
<evidence type="ECO:0000259" key="1">
    <source>
        <dbReference type="Pfam" id="PF12728"/>
    </source>
</evidence>
<dbReference type="Pfam" id="PF12728">
    <property type="entry name" value="HTH_17"/>
    <property type="match status" value="1"/>
</dbReference>
<evidence type="ECO:0000313" key="2">
    <source>
        <dbReference type="EMBL" id="CAA9287384.1"/>
    </source>
</evidence>
<dbReference type="InterPro" id="IPR041657">
    <property type="entry name" value="HTH_17"/>
</dbReference>
<name>A0A6J4JTV3_9CHLR</name>
<sequence length="66" mass="7338">MEDGQVKPIWITVDEMRNRLSLSKGKAFDMVASGEVEAIRVGRAVRVNLESLQRFIAANPYKSDGS</sequence>
<dbReference type="EMBL" id="CADCTR010001238">
    <property type="protein sequence ID" value="CAA9287384.1"/>
    <property type="molecule type" value="Genomic_DNA"/>
</dbReference>
<dbReference type="GO" id="GO:0003677">
    <property type="term" value="F:DNA binding"/>
    <property type="evidence" value="ECO:0007669"/>
    <property type="project" value="InterPro"/>
</dbReference>
<accession>A0A6J4JTV3</accession>
<dbReference type="InterPro" id="IPR010093">
    <property type="entry name" value="SinI_DNA-bd"/>
</dbReference>
<feature type="domain" description="Helix-turn-helix" evidence="1">
    <location>
        <begin position="10"/>
        <end position="59"/>
    </location>
</feature>
<gene>
    <name evidence="2" type="ORF">AVDCRST_MAG93-3642</name>
</gene>
<reference evidence="2" key="1">
    <citation type="submission" date="2020-02" db="EMBL/GenBank/DDBJ databases">
        <authorList>
            <person name="Meier V. D."/>
        </authorList>
    </citation>
    <scope>NUCLEOTIDE SEQUENCE</scope>
    <source>
        <strain evidence="2">AVDCRST_MAG93</strain>
    </source>
</reference>